<evidence type="ECO:0000256" key="3">
    <source>
        <dbReference type="ARBA" id="ARBA00023265"/>
    </source>
</evidence>
<dbReference type="AlphaFoldDB" id="A0A8T0CS53"/>
<dbReference type="GO" id="GO:0004864">
    <property type="term" value="F:protein phosphatase inhibitor activity"/>
    <property type="evidence" value="ECO:0007669"/>
    <property type="project" value="InterPro"/>
</dbReference>
<dbReference type="OrthoDB" id="1880172at2759"/>
<protein>
    <recommendedName>
        <fullName evidence="4">Bet v I/Major latex protein domain-containing protein</fullName>
    </recommendedName>
</protein>
<dbReference type="CDD" id="cd07816">
    <property type="entry name" value="Bet_v1-like"/>
    <property type="match status" value="1"/>
</dbReference>
<dbReference type="Gramene" id="rna-gnl|WGS:JABURB|Cocit.L5577.1">
    <property type="protein sequence ID" value="cds-KAF7850360.1"/>
    <property type="gene ID" value="gene-BT93_L5577"/>
</dbReference>
<dbReference type="PRINTS" id="PR00634">
    <property type="entry name" value="BETALLERGEN"/>
</dbReference>
<evidence type="ECO:0000256" key="2">
    <source>
        <dbReference type="ARBA" id="ARBA00022821"/>
    </source>
</evidence>
<evidence type="ECO:0000259" key="4">
    <source>
        <dbReference type="Pfam" id="PF00407"/>
    </source>
</evidence>
<name>A0A8T0CS53_CORYI</name>
<reference evidence="5" key="1">
    <citation type="submission" date="2020-05" db="EMBL/GenBank/DDBJ databases">
        <title>WGS assembly of Corymbia citriodora subspecies variegata.</title>
        <authorList>
            <person name="Barry K."/>
            <person name="Hundley H."/>
            <person name="Shu S."/>
            <person name="Jenkins J."/>
            <person name="Grimwood J."/>
            <person name="Baten A."/>
        </authorList>
    </citation>
    <scope>NUCLEOTIDE SEQUENCE</scope>
    <source>
        <strain evidence="5">CV2-018</strain>
    </source>
</reference>
<sequence>MMAVTCFAQEFATPITPLRMFKALILDSHNLIPKIAPQGIKSIDFIEGDGGVGSIKQTNFADGGHLKYLKHRIDALDAENLICKYTLIEADVVFDKIESVAYEVKFEASGDGGCVCKMTSEYHTKAGVELKEEDIKQGKDKAMGLYKVVEEYLLANPSVYA</sequence>
<comment type="caution">
    <text evidence="5">The sequence shown here is derived from an EMBL/GenBank/DDBJ whole genome shotgun (WGS) entry which is preliminary data.</text>
</comment>
<keyword evidence="2" id="KW-0611">Plant defense</keyword>
<dbReference type="InterPro" id="IPR000916">
    <property type="entry name" value="Bet_v_I/MLP"/>
</dbReference>
<dbReference type="PANTHER" id="PTHR31213:SF157">
    <property type="entry name" value="MAJOR ALLERGEN MAL D 1-LIKE"/>
    <property type="match status" value="1"/>
</dbReference>
<organism evidence="5 6">
    <name type="scientific">Corymbia citriodora subsp. variegata</name>
    <dbReference type="NCBI Taxonomy" id="360336"/>
    <lineage>
        <taxon>Eukaryota</taxon>
        <taxon>Viridiplantae</taxon>
        <taxon>Streptophyta</taxon>
        <taxon>Embryophyta</taxon>
        <taxon>Tracheophyta</taxon>
        <taxon>Spermatophyta</taxon>
        <taxon>Magnoliopsida</taxon>
        <taxon>eudicotyledons</taxon>
        <taxon>Gunneridae</taxon>
        <taxon>Pentapetalae</taxon>
        <taxon>rosids</taxon>
        <taxon>malvids</taxon>
        <taxon>Myrtales</taxon>
        <taxon>Myrtaceae</taxon>
        <taxon>Myrtoideae</taxon>
        <taxon>Eucalypteae</taxon>
        <taxon>Corymbia</taxon>
    </lineage>
</organism>
<dbReference type="GO" id="GO:0038023">
    <property type="term" value="F:signaling receptor activity"/>
    <property type="evidence" value="ECO:0007669"/>
    <property type="project" value="InterPro"/>
</dbReference>
<evidence type="ECO:0000256" key="1">
    <source>
        <dbReference type="ARBA" id="ARBA00009744"/>
    </source>
</evidence>
<gene>
    <name evidence="5" type="ORF">BT93_L5577</name>
</gene>
<dbReference type="GO" id="GO:0010427">
    <property type="term" value="F:abscisic acid binding"/>
    <property type="evidence" value="ECO:0007669"/>
    <property type="project" value="InterPro"/>
</dbReference>
<dbReference type="InterPro" id="IPR024949">
    <property type="entry name" value="Bet_v_I_allergen"/>
</dbReference>
<accession>A0A8T0CS53</accession>
<keyword evidence="6" id="KW-1185">Reference proteome</keyword>
<feature type="domain" description="Bet v I/Major latex protein" evidence="4">
    <location>
        <begin position="4"/>
        <end position="156"/>
    </location>
</feature>
<keyword evidence="3" id="KW-0568">Pathogenesis-related protein</keyword>
<evidence type="ECO:0000313" key="6">
    <source>
        <dbReference type="Proteomes" id="UP000806378"/>
    </source>
</evidence>
<proteinExistence type="inferred from homology"/>
<dbReference type="PANTHER" id="PTHR31213">
    <property type="entry name" value="OS08G0374000 PROTEIN-RELATED"/>
    <property type="match status" value="1"/>
</dbReference>
<dbReference type="Proteomes" id="UP000806378">
    <property type="component" value="Unassembled WGS sequence"/>
</dbReference>
<dbReference type="InterPro" id="IPR050279">
    <property type="entry name" value="Plant_def-hormone_signal"/>
</dbReference>
<dbReference type="SUPFAM" id="SSF55961">
    <property type="entry name" value="Bet v1-like"/>
    <property type="match status" value="1"/>
</dbReference>
<dbReference type="GO" id="GO:0005634">
    <property type="term" value="C:nucleus"/>
    <property type="evidence" value="ECO:0007669"/>
    <property type="project" value="TreeGrafter"/>
</dbReference>
<dbReference type="Pfam" id="PF00407">
    <property type="entry name" value="Bet_v_1"/>
    <property type="match status" value="1"/>
</dbReference>
<comment type="similarity">
    <text evidence="1">Belongs to the BetVI family.</text>
</comment>
<dbReference type="GO" id="GO:0009738">
    <property type="term" value="P:abscisic acid-activated signaling pathway"/>
    <property type="evidence" value="ECO:0007669"/>
    <property type="project" value="InterPro"/>
</dbReference>
<dbReference type="InterPro" id="IPR023393">
    <property type="entry name" value="START-like_dom_sf"/>
</dbReference>
<dbReference type="EMBL" id="MU089618">
    <property type="protein sequence ID" value="KAF7850360.1"/>
    <property type="molecule type" value="Genomic_DNA"/>
</dbReference>
<evidence type="ECO:0000313" key="5">
    <source>
        <dbReference type="EMBL" id="KAF7850360.1"/>
    </source>
</evidence>
<dbReference type="Gene3D" id="3.30.530.20">
    <property type="match status" value="1"/>
</dbReference>
<dbReference type="GO" id="GO:0005737">
    <property type="term" value="C:cytoplasm"/>
    <property type="evidence" value="ECO:0007669"/>
    <property type="project" value="TreeGrafter"/>
</dbReference>
<dbReference type="GO" id="GO:0006952">
    <property type="term" value="P:defense response"/>
    <property type="evidence" value="ECO:0007669"/>
    <property type="project" value="UniProtKB-KW"/>
</dbReference>
<dbReference type="FunFam" id="3.30.530.20:FF:000007">
    <property type="entry name" value="Major pollen allergen Bet v 1-A"/>
    <property type="match status" value="1"/>
</dbReference>